<dbReference type="RefSeq" id="WP_150039228.1">
    <property type="nucleotide sequence ID" value="NZ_OW485601.1"/>
</dbReference>
<feature type="compositionally biased region" description="Basic residues" evidence="1">
    <location>
        <begin position="43"/>
        <end position="66"/>
    </location>
</feature>
<organism evidence="2 3">
    <name type="scientific">Rhodovastum atsumiense</name>
    <dbReference type="NCBI Taxonomy" id="504468"/>
    <lineage>
        <taxon>Bacteria</taxon>
        <taxon>Pseudomonadati</taxon>
        <taxon>Pseudomonadota</taxon>
        <taxon>Alphaproteobacteria</taxon>
        <taxon>Acetobacterales</taxon>
        <taxon>Acetobacteraceae</taxon>
        <taxon>Rhodovastum</taxon>
    </lineage>
</organism>
<evidence type="ECO:0000313" key="3">
    <source>
        <dbReference type="Proteomes" id="UP000325255"/>
    </source>
</evidence>
<evidence type="ECO:0000313" key="2">
    <source>
        <dbReference type="EMBL" id="KAA5613845.1"/>
    </source>
</evidence>
<comment type="caution">
    <text evidence="2">The sequence shown here is derived from an EMBL/GenBank/DDBJ whole genome shotgun (WGS) entry which is preliminary data.</text>
</comment>
<dbReference type="Proteomes" id="UP000325255">
    <property type="component" value="Unassembled WGS sequence"/>
</dbReference>
<proteinExistence type="predicted"/>
<dbReference type="EMBL" id="VWPK01000004">
    <property type="protein sequence ID" value="KAA5613845.1"/>
    <property type="molecule type" value="Genomic_DNA"/>
</dbReference>
<feature type="region of interest" description="Disordered" evidence="1">
    <location>
        <begin position="26"/>
        <end position="66"/>
    </location>
</feature>
<name>A0A5M6J2K2_9PROT</name>
<reference evidence="2 3" key="1">
    <citation type="submission" date="2019-09" db="EMBL/GenBank/DDBJ databases">
        <title>Genome sequence of Rhodovastum atsumiense, a diverse member of the Acetobacteraceae family of non-sulfur purple photosynthetic bacteria.</title>
        <authorList>
            <person name="Meyer T."/>
            <person name="Kyndt J."/>
        </authorList>
    </citation>
    <scope>NUCLEOTIDE SEQUENCE [LARGE SCALE GENOMIC DNA]</scope>
    <source>
        <strain evidence="2 3">DSM 21279</strain>
    </source>
</reference>
<protein>
    <submittedName>
        <fullName evidence="2">Uncharacterized protein</fullName>
    </submittedName>
</protein>
<evidence type="ECO:0000256" key="1">
    <source>
        <dbReference type="SAM" id="MobiDB-lite"/>
    </source>
</evidence>
<sequence>MQKHEKIDELSRVDRPVELSDVEVDMISGGHDGGANWHPFPPPHHHHHHHHHHHFPVPRVYPGHHH</sequence>
<gene>
    <name evidence="2" type="ORF">F1189_03460</name>
</gene>
<accession>A0A5M6J2K2</accession>
<dbReference type="AlphaFoldDB" id="A0A5M6J2K2"/>
<keyword evidence="3" id="KW-1185">Reference proteome</keyword>